<accession>A0A286RJG2</accession>
<protein>
    <submittedName>
        <fullName evidence="1">Uncharacterized protein</fullName>
    </submittedName>
</protein>
<name>A0A286RJG2_9BACT</name>
<proteinExistence type="predicted"/>
<sequence length="42" mass="4341">MYEACIGLKRVHAGLVGLSIPTDNKTLPMAIIVASAGRKGST</sequence>
<gene>
    <name evidence="1" type="ORF">THTE_3496</name>
</gene>
<dbReference type="AlphaFoldDB" id="A0A286RJG2"/>
<evidence type="ECO:0000313" key="2">
    <source>
        <dbReference type="Proteomes" id="UP000215086"/>
    </source>
</evidence>
<dbReference type="EMBL" id="CP018477">
    <property type="protein sequence ID" value="ASV76098.1"/>
    <property type="molecule type" value="Genomic_DNA"/>
</dbReference>
<dbReference type="KEGG" id="ttf:THTE_3496"/>
<evidence type="ECO:0000313" key="1">
    <source>
        <dbReference type="EMBL" id="ASV76098.1"/>
    </source>
</evidence>
<organism evidence="1 2">
    <name type="scientific">Thermogutta terrifontis</name>
    <dbReference type="NCBI Taxonomy" id="1331910"/>
    <lineage>
        <taxon>Bacteria</taxon>
        <taxon>Pseudomonadati</taxon>
        <taxon>Planctomycetota</taxon>
        <taxon>Planctomycetia</taxon>
        <taxon>Pirellulales</taxon>
        <taxon>Thermoguttaceae</taxon>
        <taxon>Thermogutta</taxon>
    </lineage>
</organism>
<reference evidence="1 2" key="1">
    <citation type="journal article" name="Front. Microbiol.">
        <title>Sugar Metabolism of the First Thermophilic Planctomycete Thermogutta terrifontis: Comparative Genomic and Transcriptomic Approaches.</title>
        <authorList>
            <person name="Elcheninov A.G."/>
            <person name="Menzel P."/>
            <person name="Gudbergsdottir S.R."/>
            <person name="Slesarev A.I."/>
            <person name="Kadnikov V.V."/>
            <person name="Krogh A."/>
            <person name="Bonch-Osmolovskaya E.A."/>
            <person name="Peng X."/>
            <person name="Kublanov I.V."/>
        </authorList>
    </citation>
    <scope>NUCLEOTIDE SEQUENCE [LARGE SCALE GENOMIC DNA]</scope>
    <source>
        <strain evidence="1 2">R1</strain>
    </source>
</reference>
<dbReference type="Proteomes" id="UP000215086">
    <property type="component" value="Chromosome"/>
</dbReference>
<keyword evidence="2" id="KW-1185">Reference proteome</keyword>